<dbReference type="Pfam" id="PF05729">
    <property type="entry name" value="NACHT"/>
    <property type="match status" value="1"/>
</dbReference>
<keyword evidence="3" id="KW-1185">Reference proteome</keyword>
<dbReference type="InterPro" id="IPR027417">
    <property type="entry name" value="P-loop_NTPase"/>
</dbReference>
<protein>
    <submittedName>
        <fullName evidence="2">NACHT domain-containing protein</fullName>
    </submittedName>
</protein>
<dbReference type="PANTHER" id="PTHR46844:SF1">
    <property type="entry name" value="SLR5058 PROTEIN"/>
    <property type="match status" value="1"/>
</dbReference>
<evidence type="ECO:0000259" key="1">
    <source>
        <dbReference type="PROSITE" id="PS50837"/>
    </source>
</evidence>
<sequence>MPTGLELVAIKAIEGSLKAALTQVGKRLWGKRISPTAKREKLAAAVVEQLVRHDFTGQLRLTVVLPELSSGVSLAQVKRSLSGPVFQGLLHELVAARIMGMPDHVADRVRENMQMATRLEFSHANSEKMMEFGGVLFDELDRVVQGLVSKLEIKGSGLTDLRQTASVTLSNSSADGIKRHNAFLKRSVGLAEAAATAEWEAAYRIQVRAAHGYIEPPDFERKRKVPLEALFVSPRIGTKDPLSLVEDVWSLQGAIDRSVLLGDPGGGKSTTSNVLAWSVAGNADDRVPFLVVLRNFIDDSQSIVEHVESRLSAHYQCPAPSDAVEGLLLAGRAIVIFDGLDELVDTSRRREVTNRVELFCSRYPLTRVLVTSRRVGYDEAAMDPEVFDVYQISEFSDRDVEKYVKNWFLHVDSSNSQDSISLAEAFLEESFAVRELRTNPLMLSLMCIIYRGQKWIPRNRPEMYEHCARLLFDKWDSSRKIYVELKASAYVDGAIKQLAYWMFTNPESGQGVTESALIREAVEFLQPAFSSRPEAEQAARQFIEFCRGRGWVLTDVGTTADGETLFAFMHRTFMEYFAAYELTRLFDGPEKIAKVILPRIAAAEWEIVAELAVQISNKHSRDGAARLLETLLNDKRYRSATSRQNVARFAMRCLGFVHVPMPLAARIARNFAQSLHRLCSDEVYVEPEYFAILPELRDVVSGEIVAVLSEAMSAEKEVDRQAAIELIMELPQVMADSVLTSAKDADYGYWATQRRLLFEKFSKDILSCGRVVVWFAAWRHEFITLEKLITEGPARELDPLSVLFRGARYPVQRRGWGDWGSFIPFRLLQFGMDSDPGFPVTIEELEWLGSFMDKLGPPPWVSSVEISKTALSDKFDEGDLLVEKFPTDQGWTLIRLMLIGIEGAERGVGNGVSLDLEKPTYQSALELLARKRAEDQPLPEWLTQAINSVQPDRRDFVWSWLNREIDLVKSSTC</sequence>
<comment type="caution">
    <text evidence="2">The sequence shown here is derived from an EMBL/GenBank/DDBJ whole genome shotgun (WGS) entry which is preliminary data.</text>
</comment>
<dbReference type="SUPFAM" id="SSF52540">
    <property type="entry name" value="P-loop containing nucleoside triphosphate hydrolases"/>
    <property type="match status" value="1"/>
</dbReference>
<gene>
    <name evidence="2" type="ORF">FXN61_05530</name>
</gene>
<dbReference type="EMBL" id="VSRL01000012">
    <property type="protein sequence ID" value="NKE56315.1"/>
    <property type="molecule type" value="Genomic_DNA"/>
</dbReference>
<dbReference type="PANTHER" id="PTHR46844">
    <property type="entry name" value="SLR5058 PROTEIN"/>
    <property type="match status" value="1"/>
</dbReference>
<dbReference type="RefSeq" id="WP_167970890.1">
    <property type="nucleotide sequence ID" value="NZ_VSRL01000012.1"/>
</dbReference>
<dbReference type="PROSITE" id="PS50837">
    <property type="entry name" value="NACHT"/>
    <property type="match status" value="1"/>
</dbReference>
<dbReference type="Proteomes" id="UP001515943">
    <property type="component" value="Unassembled WGS sequence"/>
</dbReference>
<evidence type="ECO:0000313" key="3">
    <source>
        <dbReference type="Proteomes" id="UP001515943"/>
    </source>
</evidence>
<dbReference type="Gene3D" id="3.40.50.300">
    <property type="entry name" value="P-loop containing nucleotide triphosphate hydrolases"/>
    <property type="match status" value="1"/>
</dbReference>
<feature type="domain" description="NACHT" evidence="1">
    <location>
        <begin position="256"/>
        <end position="373"/>
    </location>
</feature>
<name>A0ABX1FBZ9_9PSEU</name>
<organism evidence="2 3">
    <name type="scientific">Lentzea indica</name>
    <dbReference type="NCBI Taxonomy" id="2604800"/>
    <lineage>
        <taxon>Bacteria</taxon>
        <taxon>Bacillati</taxon>
        <taxon>Actinomycetota</taxon>
        <taxon>Actinomycetes</taxon>
        <taxon>Pseudonocardiales</taxon>
        <taxon>Pseudonocardiaceae</taxon>
        <taxon>Lentzea</taxon>
    </lineage>
</organism>
<reference evidence="2 3" key="1">
    <citation type="submission" date="2019-08" db="EMBL/GenBank/DDBJ databases">
        <title>Lentzea from Indian Himalayas.</title>
        <authorList>
            <person name="Mandal S."/>
            <person name="Mallick Gupta A."/>
            <person name="Maiti P.K."/>
            <person name="Sarkar J."/>
            <person name="Mandal S."/>
        </authorList>
    </citation>
    <scope>NUCLEOTIDE SEQUENCE [LARGE SCALE GENOMIC DNA]</scope>
    <source>
        <strain evidence="2 3">PSKA42</strain>
    </source>
</reference>
<proteinExistence type="predicted"/>
<dbReference type="InterPro" id="IPR007111">
    <property type="entry name" value="NACHT_NTPase"/>
</dbReference>
<evidence type="ECO:0000313" key="2">
    <source>
        <dbReference type="EMBL" id="NKE56315.1"/>
    </source>
</evidence>
<accession>A0ABX1FBZ9</accession>